<keyword evidence="6" id="KW-0808">Transferase</keyword>
<evidence type="ECO:0000259" key="14">
    <source>
        <dbReference type="Pfam" id="PF23419"/>
    </source>
</evidence>
<dbReference type="GO" id="GO:0016567">
    <property type="term" value="P:protein ubiquitination"/>
    <property type="evidence" value="ECO:0007669"/>
    <property type="project" value="InterPro"/>
</dbReference>
<dbReference type="EC" id="2.3.2.27" evidence="4"/>
<name>A0A183AHZ8_9TREM</name>
<evidence type="ECO:0000256" key="1">
    <source>
        <dbReference type="ARBA" id="ARBA00000900"/>
    </source>
</evidence>
<keyword evidence="7" id="KW-0677">Repeat</keyword>
<evidence type="ECO:0000256" key="7">
    <source>
        <dbReference type="ARBA" id="ARBA00022737"/>
    </source>
</evidence>
<proteinExistence type="predicted"/>
<evidence type="ECO:0000256" key="8">
    <source>
        <dbReference type="ARBA" id="ARBA00022763"/>
    </source>
</evidence>
<evidence type="ECO:0000256" key="5">
    <source>
        <dbReference type="ARBA" id="ARBA00022490"/>
    </source>
</evidence>
<sequence length="208" mass="22168">MDQVVQTYQCSAPVWSCCWASPEPHRFFAGCSNGAVLMFDVRVTSGPITTLSVQDNAAPVIGLQYLPPNHDRPDCPGGGLLVGQLTKVTFLSEDSANSASDGPSRTPPFAGDNSEAHPPGSGRQSPDLFGTNSNPPAPHPFAQCPSYRPHSLPLEGSLASLSLVPGSCHFLASYRPTQRLPRVRHVLAQLYMDRSTESPPMQSARASG</sequence>
<reference evidence="15 16" key="2">
    <citation type="submission" date="2018-11" db="EMBL/GenBank/DDBJ databases">
        <authorList>
            <consortium name="Pathogen Informatics"/>
        </authorList>
    </citation>
    <scope>NUCLEOTIDE SEQUENCE [LARGE SCALE GENOMIC DNA]</scope>
    <source>
        <strain evidence="15 16">Egypt</strain>
    </source>
</reference>
<dbReference type="OrthoDB" id="5600418at2759"/>
<comment type="catalytic activity">
    <reaction evidence="1">
        <text>S-ubiquitinyl-[E2 ubiquitin-conjugating enzyme]-L-cysteine + [acceptor protein]-L-lysine = [E2 ubiquitin-conjugating enzyme]-L-cysteine + N(6)-ubiquitinyl-[acceptor protein]-L-lysine.</text>
        <dbReference type="EC" id="2.3.2.27"/>
    </reaction>
</comment>
<evidence type="ECO:0000256" key="11">
    <source>
        <dbReference type="ARBA" id="ARBA00023242"/>
    </source>
</evidence>
<feature type="compositionally biased region" description="Polar residues" evidence="13">
    <location>
        <begin position="94"/>
        <end position="103"/>
    </location>
</feature>
<organism evidence="17">
    <name type="scientific">Echinostoma caproni</name>
    <dbReference type="NCBI Taxonomy" id="27848"/>
    <lineage>
        <taxon>Eukaryota</taxon>
        <taxon>Metazoa</taxon>
        <taxon>Spiralia</taxon>
        <taxon>Lophotrochozoa</taxon>
        <taxon>Platyhelminthes</taxon>
        <taxon>Trematoda</taxon>
        <taxon>Digenea</taxon>
        <taxon>Plagiorchiida</taxon>
        <taxon>Echinostomata</taxon>
        <taxon>Echinostomatoidea</taxon>
        <taxon>Echinostomatidae</taxon>
        <taxon>Echinostoma</taxon>
    </lineage>
</organism>
<dbReference type="Proteomes" id="UP000272942">
    <property type="component" value="Unassembled WGS sequence"/>
</dbReference>
<evidence type="ECO:0000313" key="16">
    <source>
        <dbReference type="Proteomes" id="UP000272942"/>
    </source>
</evidence>
<dbReference type="SUPFAM" id="SSF50978">
    <property type="entry name" value="WD40 repeat-like"/>
    <property type="match status" value="1"/>
</dbReference>
<dbReference type="Gene3D" id="2.130.10.10">
    <property type="entry name" value="YVTN repeat-like/Quinoprotein amine dehydrogenase"/>
    <property type="match status" value="1"/>
</dbReference>
<dbReference type="GO" id="GO:0036297">
    <property type="term" value="P:interstrand cross-link repair"/>
    <property type="evidence" value="ECO:0007669"/>
    <property type="project" value="InterPro"/>
</dbReference>
<dbReference type="AlphaFoldDB" id="A0A183AHZ8"/>
<dbReference type="PANTHER" id="PTHR16047">
    <property type="entry name" value="RFWD3 PROTEIN"/>
    <property type="match status" value="1"/>
</dbReference>
<evidence type="ECO:0000256" key="12">
    <source>
        <dbReference type="ARBA" id="ARBA00034306"/>
    </source>
</evidence>
<evidence type="ECO:0000256" key="9">
    <source>
        <dbReference type="ARBA" id="ARBA00022786"/>
    </source>
</evidence>
<evidence type="ECO:0000256" key="3">
    <source>
        <dbReference type="ARBA" id="ARBA00004906"/>
    </source>
</evidence>
<dbReference type="EMBL" id="UZAN01043596">
    <property type="protein sequence ID" value="VDP78743.1"/>
    <property type="molecule type" value="Genomic_DNA"/>
</dbReference>
<evidence type="ECO:0000256" key="6">
    <source>
        <dbReference type="ARBA" id="ARBA00022679"/>
    </source>
</evidence>
<comment type="pathway">
    <text evidence="3">Protein modification; protein ubiquitination.</text>
</comment>
<evidence type="ECO:0000313" key="15">
    <source>
        <dbReference type="EMBL" id="VDP78743.1"/>
    </source>
</evidence>
<comment type="subcellular location">
    <subcellularLocation>
        <location evidence="2">Cytoplasm</location>
    </subcellularLocation>
    <subcellularLocation>
        <location evidence="12">Nucleus</location>
        <location evidence="12">Nuclear body</location>
    </subcellularLocation>
</comment>
<protein>
    <recommendedName>
        <fullName evidence="4">RING-type E3 ubiquitin transferase</fullName>
        <ecNumber evidence="4">2.3.2.27</ecNumber>
    </recommendedName>
</protein>
<keyword evidence="5" id="KW-0963">Cytoplasm</keyword>
<keyword evidence="8" id="KW-0227">DNA damage</keyword>
<feature type="region of interest" description="Disordered" evidence="13">
    <location>
        <begin position="94"/>
        <end position="144"/>
    </location>
</feature>
<dbReference type="GO" id="GO:0005737">
    <property type="term" value="C:cytoplasm"/>
    <property type="evidence" value="ECO:0007669"/>
    <property type="project" value="UniProtKB-SubCell"/>
</dbReference>
<dbReference type="GO" id="GO:0016604">
    <property type="term" value="C:nuclear body"/>
    <property type="evidence" value="ECO:0007669"/>
    <property type="project" value="UniProtKB-SubCell"/>
</dbReference>
<keyword evidence="16" id="KW-1185">Reference proteome</keyword>
<dbReference type="InterPro" id="IPR056527">
    <property type="entry name" value="WD40_RFWD3"/>
</dbReference>
<accession>A0A183AHZ8</accession>
<dbReference type="InterPro" id="IPR036322">
    <property type="entry name" value="WD40_repeat_dom_sf"/>
</dbReference>
<dbReference type="PANTHER" id="PTHR16047:SF7">
    <property type="entry name" value="E3 UBIQUITIN-PROTEIN LIGASE RFWD3"/>
    <property type="match status" value="1"/>
</dbReference>
<dbReference type="Pfam" id="PF23419">
    <property type="entry name" value="WD40_RFWD3"/>
    <property type="match status" value="1"/>
</dbReference>
<keyword evidence="9" id="KW-0833">Ubl conjugation pathway</keyword>
<evidence type="ECO:0000256" key="13">
    <source>
        <dbReference type="SAM" id="MobiDB-lite"/>
    </source>
</evidence>
<evidence type="ECO:0000256" key="2">
    <source>
        <dbReference type="ARBA" id="ARBA00004496"/>
    </source>
</evidence>
<dbReference type="InterPro" id="IPR037381">
    <property type="entry name" value="RFWD3"/>
</dbReference>
<evidence type="ECO:0000256" key="4">
    <source>
        <dbReference type="ARBA" id="ARBA00012483"/>
    </source>
</evidence>
<feature type="domain" description="E3 ubiquitin-protein ligase RFWD3-like WD40" evidence="14">
    <location>
        <begin position="2"/>
        <end position="197"/>
    </location>
</feature>
<evidence type="ECO:0000313" key="17">
    <source>
        <dbReference type="WBParaSite" id="ECPE_0000659601-mRNA-1"/>
    </source>
</evidence>
<reference evidence="17" key="1">
    <citation type="submission" date="2016-06" db="UniProtKB">
        <authorList>
            <consortium name="WormBaseParasite"/>
        </authorList>
    </citation>
    <scope>IDENTIFICATION</scope>
</reference>
<gene>
    <name evidence="15" type="ORF">ECPE_LOCUS6583</name>
</gene>
<dbReference type="WBParaSite" id="ECPE_0000659601-mRNA-1">
    <property type="protein sequence ID" value="ECPE_0000659601-mRNA-1"/>
    <property type="gene ID" value="ECPE_0000659601"/>
</dbReference>
<keyword evidence="10" id="KW-0234">DNA repair</keyword>
<evidence type="ECO:0000256" key="10">
    <source>
        <dbReference type="ARBA" id="ARBA00023204"/>
    </source>
</evidence>
<keyword evidence="11" id="KW-0539">Nucleus</keyword>
<dbReference type="InterPro" id="IPR015943">
    <property type="entry name" value="WD40/YVTN_repeat-like_dom_sf"/>
</dbReference>
<dbReference type="GO" id="GO:0061630">
    <property type="term" value="F:ubiquitin protein ligase activity"/>
    <property type="evidence" value="ECO:0007669"/>
    <property type="project" value="UniProtKB-EC"/>
</dbReference>